<dbReference type="EMBL" id="PRKW01000003">
    <property type="protein sequence ID" value="PPB49533.1"/>
    <property type="molecule type" value="Genomic_DNA"/>
</dbReference>
<evidence type="ECO:0000313" key="1">
    <source>
        <dbReference type="EMBL" id="PPB49533.1"/>
    </source>
</evidence>
<dbReference type="SUPFAM" id="SSF160424">
    <property type="entry name" value="BH3703-like"/>
    <property type="match status" value="1"/>
</dbReference>
<dbReference type="AlphaFoldDB" id="A0A2S5IYB8"/>
<name>A0A2S5IYB8_9MICC</name>
<sequence>MAQFGKGTWISLTMVLTPDGGLTLDYNYDRETGFGLSVTANDFSLELASYPRDKELVPAWWRERIARGDA</sequence>
<reference evidence="1 2" key="1">
    <citation type="journal article" date="2014" name="Int. J. Syst. Evol. Microbiol.">
        <title>Arthrobacter pityocampae sp. nov., isolated from Thaumetopoea pityocampa (Lep., Thaumetopoeidae).</title>
        <authorList>
            <person name="Ince I.A."/>
            <person name="Demirbag Z."/>
            <person name="Kati H."/>
        </authorList>
    </citation>
    <scope>NUCLEOTIDE SEQUENCE [LARGE SCALE GENOMIC DNA]</scope>
    <source>
        <strain evidence="1 2">Tp2</strain>
    </source>
</reference>
<organism evidence="1 2">
    <name type="scientific">Arthrobacter pityocampae</name>
    <dbReference type="NCBI Taxonomy" id="547334"/>
    <lineage>
        <taxon>Bacteria</taxon>
        <taxon>Bacillati</taxon>
        <taxon>Actinomycetota</taxon>
        <taxon>Actinomycetes</taxon>
        <taxon>Micrococcales</taxon>
        <taxon>Micrococcaceae</taxon>
        <taxon>Arthrobacter</taxon>
    </lineage>
</organism>
<comment type="caution">
    <text evidence="1">The sequence shown here is derived from an EMBL/GenBank/DDBJ whole genome shotgun (WGS) entry which is preliminary data.</text>
</comment>
<protein>
    <submittedName>
        <fullName evidence="1">Uncharacterized protein</fullName>
    </submittedName>
</protein>
<accession>A0A2S5IYB8</accession>
<keyword evidence="2" id="KW-1185">Reference proteome</keyword>
<proteinExistence type="predicted"/>
<gene>
    <name evidence="1" type="ORF">C4K88_07530</name>
</gene>
<evidence type="ECO:0000313" key="2">
    <source>
        <dbReference type="Proteomes" id="UP000239297"/>
    </source>
</evidence>
<dbReference type="Proteomes" id="UP000239297">
    <property type="component" value="Unassembled WGS sequence"/>
</dbReference>
<dbReference type="InterPro" id="IPR036170">
    <property type="entry name" value="YezG-like_sf"/>
</dbReference>